<evidence type="ECO:0000313" key="1">
    <source>
        <dbReference type="EMBL" id="CBI22664.3"/>
    </source>
</evidence>
<dbReference type="HOGENOM" id="CLU_2363912_0_0_1"/>
<protein>
    <submittedName>
        <fullName evidence="1">Uncharacterized protein</fullName>
    </submittedName>
</protein>
<sequence length="96" mass="10670">MRILPAALSAFQIRKVFIKAPHGFYEFIDVPLQLQHVLALHLKEHPGSISDGSLEHNLEVTIAKDTCTHPGVFRELYIRCGQPNGARAPSSQVVKN</sequence>
<dbReference type="EMBL" id="FN595243">
    <property type="protein sequence ID" value="CBI22664.3"/>
    <property type="molecule type" value="Genomic_DNA"/>
</dbReference>
<dbReference type="AlphaFoldDB" id="E0CUW4"/>
<name>E0CUW4_VITVI</name>
<dbReference type="PaxDb" id="29760-VIT_16s0050g01030.t01"/>
<dbReference type="Proteomes" id="UP000009183">
    <property type="component" value="Chromosome 16"/>
</dbReference>
<proteinExistence type="predicted"/>
<evidence type="ECO:0000313" key="2">
    <source>
        <dbReference type="Proteomes" id="UP000009183"/>
    </source>
</evidence>
<gene>
    <name evidence="1" type="ordered locus">VIT_16s0050g01030</name>
</gene>
<dbReference type="InParanoid" id="E0CUW4"/>
<accession>E0CUW4</accession>
<organism evidence="1 2">
    <name type="scientific">Vitis vinifera</name>
    <name type="common">Grape</name>
    <dbReference type="NCBI Taxonomy" id="29760"/>
    <lineage>
        <taxon>Eukaryota</taxon>
        <taxon>Viridiplantae</taxon>
        <taxon>Streptophyta</taxon>
        <taxon>Embryophyta</taxon>
        <taxon>Tracheophyta</taxon>
        <taxon>Spermatophyta</taxon>
        <taxon>Magnoliopsida</taxon>
        <taxon>eudicotyledons</taxon>
        <taxon>Gunneridae</taxon>
        <taxon>Pentapetalae</taxon>
        <taxon>rosids</taxon>
        <taxon>Vitales</taxon>
        <taxon>Vitaceae</taxon>
        <taxon>Viteae</taxon>
        <taxon>Vitis</taxon>
    </lineage>
</organism>
<reference evidence="2" key="1">
    <citation type="journal article" date="2007" name="Nature">
        <title>The grapevine genome sequence suggests ancestral hexaploidization in major angiosperm phyla.</title>
        <authorList>
            <consortium name="The French-Italian Public Consortium for Grapevine Genome Characterization."/>
            <person name="Jaillon O."/>
            <person name="Aury J.-M."/>
            <person name="Noel B."/>
            <person name="Policriti A."/>
            <person name="Clepet C."/>
            <person name="Casagrande A."/>
            <person name="Choisne N."/>
            <person name="Aubourg S."/>
            <person name="Vitulo N."/>
            <person name="Jubin C."/>
            <person name="Vezzi A."/>
            <person name="Legeai F."/>
            <person name="Hugueney P."/>
            <person name="Dasilva C."/>
            <person name="Horner D."/>
            <person name="Mica E."/>
            <person name="Jublot D."/>
            <person name="Poulain J."/>
            <person name="Bruyere C."/>
            <person name="Billault A."/>
            <person name="Segurens B."/>
            <person name="Gouyvenoux M."/>
            <person name="Ugarte E."/>
            <person name="Cattonaro F."/>
            <person name="Anthouard V."/>
            <person name="Vico V."/>
            <person name="Del Fabbro C."/>
            <person name="Alaux M."/>
            <person name="Di Gaspero G."/>
            <person name="Dumas V."/>
            <person name="Felice N."/>
            <person name="Paillard S."/>
            <person name="Juman I."/>
            <person name="Moroldo M."/>
            <person name="Scalabrin S."/>
            <person name="Canaguier A."/>
            <person name="Le Clainche I."/>
            <person name="Malacrida G."/>
            <person name="Durand E."/>
            <person name="Pesole G."/>
            <person name="Laucou V."/>
            <person name="Chatelet P."/>
            <person name="Merdinoglu D."/>
            <person name="Delledonne M."/>
            <person name="Pezzotti M."/>
            <person name="Lecharny A."/>
            <person name="Scarpelli C."/>
            <person name="Artiguenave F."/>
            <person name="Pe M.E."/>
            <person name="Valle G."/>
            <person name="Morgante M."/>
            <person name="Caboche M."/>
            <person name="Adam-Blondon A.-F."/>
            <person name="Weissenbach J."/>
            <person name="Quetier F."/>
            <person name="Wincker P."/>
        </authorList>
    </citation>
    <scope>NUCLEOTIDE SEQUENCE [LARGE SCALE GENOMIC DNA]</scope>
    <source>
        <strain evidence="2">cv. Pinot noir / PN40024</strain>
    </source>
</reference>
<keyword evidence="2" id="KW-1185">Reference proteome</keyword>